<dbReference type="EMBL" id="MCGN01000011">
    <property type="protein sequence ID" value="ORY91180.1"/>
    <property type="molecule type" value="Genomic_DNA"/>
</dbReference>
<keyword evidence="6" id="KW-1185">Reference proteome</keyword>
<evidence type="ECO:0000259" key="4">
    <source>
        <dbReference type="SMART" id="SM00478"/>
    </source>
</evidence>
<dbReference type="PANTHER" id="PTHR43003">
    <property type="entry name" value="DNA-3-METHYLADENINE GLYCOSYLASE"/>
    <property type="match status" value="1"/>
</dbReference>
<dbReference type="OMA" id="IVCGQQL"/>
<dbReference type="Pfam" id="PF00730">
    <property type="entry name" value="HhH-GPD"/>
    <property type="match status" value="1"/>
</dbReference>
<dbReference type="STRING" id="13706.A0A1X2H181"/>
<keyword evidence="3" id="KW-0234">DNA repair</keyword>
<dbReference type="Gene3D" id="1.10.340.30">
    <property type="entry name" value="Hypothetical protein, domain 2"/>
    <property type="match status" value="1"/>
</dbReference>
<evidence type="ECO:0000256" key="3">
    <source>
        <dbReference type="ARBA" id="ARBA00023204"/>
    </source>
</evidence>
<keyword evidence="2" id="KW-0227">DNA damage</keyword>
<accession>A0A1X2H181</accession>
<protein>
    <submittedName>
        <fullName evidence="5">DNA glycosylase</fullName>
    </submittedName>
</protein>
<feature type="domain" description="HhH-GPD" evidence="4">
    <location>
        <begin position="1"/>
        <end position="167"/>
    </location>
</feature>
<evidence type="ECO:0000313" key="6">
    <source>
        <dbReference type="Proteomes" id="UP000242180"/>
    </source>
</evidence>
<dbReference type="GO" id="GO:0032993">
    <property type="term" value="C:protein-DNA complex"/>
    <property type="evidence" value="ECO:0007669"/>
    <property type="project" value="TreeGrafter"/>
</dbReference>
<dbReference type="GO" id="GO:0006307">
    <property type="term" value="P:DNA alkylation repair"/>
    <property type="evidence" value="ECO:0007669"/>
    <property type="project" value="TreeGrafter"/>
</dbReference>
<dbReference type="GO" id="GO:0005634">
    <property type="term" value="C:nucleus"/>
    <property type="evidence" value="ECO:0007669"/>
    <property type="project" value="TreeGrafter"/>
</dbReference>
<sequence>QIHGKAATAIRTRFVKLFDAPMKIPDVVTKEFSWFPTPEMVLEKSVEELRSAGLSARKAEYIQGLARMCIDKSIDVTTLDSMSDEDISKLLCSIKGIGQWTVDMYLLFDLGHPDVMPTLDLGVKKGIAYHFEVKDLKKVTQAEMVRLTDHWKPYRSFGAWMMWRILDITAR</sequence>
<dbReference type="AlphaFoldDB" id="A0A1X2H181"/>
<dbReference type="FunCoup" id="A0A1X2H181">
    <property type="interactions" value="15"/>
</dbReference>
<feature type="non-terminal residue" evidence="5">
    <location>
        <position position="1"/>
    </location>
</feature>
<comment type="caution">
    <text evidence="5">The sequence shown here is derived from an EMBL/GenBank/DDBJ whole genome shotgun (WGS) entry which is preliminary data.</text>
</comment>
<dbReference type="GO" id="GO:0008725">
    <property type="term" value="F:DNA-3-methyladenine glycosylase activity"/>
    <property type="evidence" value="ECO:0007669"/>
    <property type="project" value="TreeGrafter"/>
</dbReference>
<dbReference type="InParanoid" id="A0A1X2H181"/>
<dbReference type="OrthoDB" id="415889at2759"/>
<reference evidence="5 6" key="1">
    <citation type="submission" date="2016-07" db="EMBL/GenBank/DDBJ databases">
        <title>Pervasive Adenine N6-methylation of Active Genes in Fungi.</title>
        <authorList>
            <consortium name="DOE Joint Genome Institute"/>
            <person name="Mondo S.J."/>
            <person name="Dannebaum R.O."/>
            <person name="Kuo R.C."/>
            <person name="Labutti K."/>
            <person name="Haridas S."/>
            <person name="Kuo A."/>
            <person name="Salamov A."/>
            <person name="Ahrendt S.R."/>
            <person name="Lipzen A."/>
            <person name="Sullivan W."/>
            <person name="Andreopoulos W.B."/>
            <person name="Clum A."/>
            <person name="Lindquist E."/>
            <person name="Daum C."/>
            <person name="Ramamoorthy G.K."/>
            <person name="Gryganskyi A."/>
            <person name="Culley D."/>
            <person name="Magnuson J.K."/>
            <person name="James T.Y."/>
            <person name="O'Malley M.A."/>
            <person name="Stajich J.E."/>
            <person name="Spatafora J.W."/>
            <person name="Visel A."/>
            <person name="Grigoriev I.V."/>
        </authorList>
    </citation>
    <scope>NUCLEOTIDE SEQUENCE [LARGE SCALE GENOMIC DNA]</scope>
    <source>
        <strain evidence="5 6">NRRL 2496</strain>
    </source>
</reference>
<dbReference type="InterPro" id="IPR011257">
    <property type="entry name" value="DNA_glycosylase"/>
</dbReference>
<dbReference type="GO" id="GO:0006285">
    <property type="term" value="P:base-excision repair, AP site formation"/>
    <property type="evidence" value="ECO:0007669"/>
    <property type="project" value="TreeGrafter"/>
</dbReference>
<evidence type="ECO:0000313" key="5">
    <source>
        <dbReference type="EMBL" id="ORY91180.1"/>
    </source>
</evidence>
<dbReference type="SMART" id="SM00478">
    <property type="entry name" value="ENDO3c"/>
    <property type="match status" value="1"/>
</dbReference>
<dbReference type="InterPro" id="IPR003265">
    <property type="entry name" value="HhH-GPD_domain"/>
</dbReference>
<organism evidence="5 6">
    <name type="scientific">Syncephalastrum racemosum</name>
    <name type="common">Filamentous fungus</name>
    <dbReference type="NCBI Taxonomy" id="13706"/>
    <lineage>
        <taxon>Eukaryota</taxon>
        <taxon>Fungi</taxon>
        <taxon>Fungi incertae sedis</taxon>
        <taxon>Mucoromycota</taxon>
        <taxon>Mucoromycotina</taxon>
        <taxon>Mucoromycetes</taxon>
        <taxon>Mucorales</taxon>
        <taxon>Syncephalastraceae</taxon>
        <taxon>Syncephalastrum</taxon>
    </lineage>
</organism>
<evidence type="ECO:0000256" key="1">
    <source>
        <dbReference type="ARBA" id="ARBA00010817"/>
    </source>
</evidence>
<evidence type="ECO:0000256" key="2">
    <source>
        <dbReference type="ARBA" id="ARBA00022763"/>
    </source>
</evidence>
<proteinExistence type="inferred from homology"/>
<dbReference type="CDD" id="cd00056">
    <property type="entry name" value="ENDO3c"/>
    <property type="match status" value="1"/>
</dbReference>
<dbReference type="GO" id="GO:0032131">
    <property type="term" value="F:alkylated DNA binding"/>
    <property type="evidence" value="ECO:0007669"/>
    <property type="project" value="TreeGrafter"/>
</dbReference>
<dbReference type="GO" id="GO:0043916">
    <property type="term" value="F:DNA-7-methylguanine glycosylase activity"/>
    <property type="evidence" value="ECO:0007669"/>
    <property type="project" value="TreeGrafter"/>
</dbReference>
<dbReference type="InterPro" id="IPR051912">
    <property type="entry name" value="Alkylbase_DNA_Glycosylase/TA"/>
</dbReference>
<dbReference type="FunFam" id="1.10.340.30:FF:000004">
    <property type="entry name" value="DNA-3-methyladenine glycosylase II"/>
    <property type="match status" value="1"/>
</dbReference>
<dbReference type="PANTHER" id="PTHR43003:SF5">
    <property type="entry name" value="DNA-3-METHYLADENINE GLYCOSYLASE"/>
    <property type="match status" value="1"/>
</dbReference>
<dbReference type="SUPFAM" id="SSF48150">
    <property type="entry name" value="DNA-glycosylase"/>
    <property type="match status" value="1"/>
</dbReference>
<dbReference type="Proteomes" id="UP000242180">
    <property type="component" value="Unassembled WGS sequence"/>
</dbReference>
<comment type="similarity">
    <text evidence="1">Belongs to the alkylbase DNA glycosidase AlkA family.</text>
</comment>
<name>A0A1X2H181_SYNRA</name>
<gene>
    <name evidence="5" type="ORF">BCR43DRAFT_447026</name>
</gene>